<dbReference type="InterPro" id="IPR028082">
    <property type="entry name" value="Peripla_BP_I"/>
</dbReference>
<dbReference type="Gene3D" id="3.40.50.2300">
    <property type="match status" value="2"/>
</dbReference>
<dbReference type="Gene3D" id="1.10.260.40">
    <property type="entry name" value="lambda repressor-like DNA-binding domains"/>
    <property type="match status" value="1"/>
</dbReference>
<evidence type="ECO:0000313" key="5">
    <source>
        <dbReference type="EMBL" id="EIC02851.1"/>
    </source>
</evidence>
<dbReference type="Pfam" id="PF00356">
    <property type="entry name" value="LacI"/>
    <property type="match status" value="1"/>
</dbReference>
<name>H7EHR1_9SPIR</name>
<dbReference type="GO" id="GO:0003700">
    <property type="term" value="F:DNA-binding transcription factor activity"/>
    <property type="evidence" value="ECO:0007669"/>
    <property type="project" value="TreeGrafter"/>
</dbReference>
<keyword evidence="6" id="KW-1185">Reference proteome</keyword>
<evidence type="ECO:0000256" key="3">
    <source>
        <dbReference type="ARBA" id="ARBA00023163"/>
    </source>
</evidence>
<evidence type="ECO:0000256" key="1">
    <source>
        <dbReference type="ARBA" id="ARBA00023015"/>
    </source>
</evidence>
<dbReference type="EMBL" id="AGRW01000030">
    <property type="protein sequence ID" value="EIC02851.1"/>
    <property type="molecule type" value="Genomic_DNA"/>
</dbReference>
<dbReference type="InterPro" id="IPR010982">
    <property type="entry name" value="Lambda_DNA-bd_dom_sf"/>
</dbReference>
<dbReference type="PATRIC" id="fig|907348.3.peg.336"/>
<keyword evidence="3" id="KW-0804">Transcription</keyword>
<dbReference type="AlphaFoldDB" id="H7EHR1"/>
<protein>
    <submittedName>
        <fullName evidence="5">Transcriptional regulator, LacI family</fullName>
    </submittedName>
</protein>
<dbReference type="InterPro" id="IPR000843">
    <property type="entry name" value="HTH_LacI"/>
</dbReference>
<evidence type="ECO:0000256" key="2">
    <source>
        <dbReference type="ARBA" id="ARBA00023125"/>
    </source>
</evidence>
<dbReference type="CDD" id="cd06267">
    <property type="entry name" value="PBP1_LacI_sugar_binding-like"/>
    <property type="match status" value="1"/>
</dbReference>
<keyword evidence="1" id="KW-0805">Transcription regulation</keyword>
<dbReference type="SMART" id="SM00354">
    <property type="entry name" value="HTH_LACI"/>
    <property type="match status" value="1"/>
</dbReference>
<accession>H7EHR1</accession>
<dbReference type="STRING" id="907348.TresaDRAFT_2277"/>
<organism evidence="5 6">
    <name type="scientific">Treponema saccharophilum DSM 2985</name>
    <dbReference type="NCBI Taxonomy" id="907348"/>
    <lineage>
        <taxon>Bacteria</taxon>
        <taxon>Pseudomonadati</taxon>
        <taxon>Spirochaetota</taxon>
        <taxon>Spirochaetia</taxon>
        <taxon>Spirochaetales</taxon>
        <taxon>Treponemataceae</taxon>
        <taxon>Treponema</taxon>
    </lineage>
</organism>
<dbReference type="RefSeq" id="WP_002702268.1">
    <property type="nucleotide sequence ID" value="NZ_AGRW01000030.1"/>
</dbReference>
<dbReference type="InterPro" id="IPR001761">
    <property type="entry name" value="Peripla_BP/Lac1_sug-bd_dom"/>
</dbReference>
<gene>
    <name evidence="5" type="ORF">TresaDRAFT_2277</name>
</gene>
<evidence type="ECO:0000313" key="6">
    <source>
        <dbReference type="Proteomes" id="UP000003571"/>
    </source>
</evidence>
<dbReference type="SUPFAM" id="SSF47413">
    <property type="entry name" value="lambda repressor-like DNA-binding domains"/>
    <property type="match status" value="1"/>
</dbReference>
<comment type="caution">
    <text evidence="5">The sequence shown here is derived from an EMBL/GenBank/DDBJ whole genome shotgun (WGS) entry which is preliminary data.</text>
</comment>
<dbReference type="eggNOG" id="COG1609">
    <property type="taxonomic scope" value="Bacteria"/>
</dbReference>
<proteinExistence type="predicted"/>
<dbReference type="PANTHER" id="PTHR30146:SF109">
    <property type="entry name" value="HTH-TYPE TRANSCRIPTIONAL REGULATOR GALS"/>
    <property type="match status" value="1"/>
</dbReference>
<dbReference type="PANTHER" id="PTHR30146">
    <property type="entry name" value="LACI-RELATED TRANSCRIPTIONAL REPRESSOR"/>
    <property type="match status" value="1"/>
</dbReference>
<keyword evidence="2" id="KW-0238">DNA-binding</keyword>
<dbReference type="OrthoDB" id="9784962at2"/>
<dbReference type="SUPFAM" id="SSF53822">
    <property type="entry name" value="Periplasmic binding protein-like I"/>
    <property type="match status" value="1"/>
</dbReference>
<dbReference type="GO" id="GO:0000976">
    <property type="term" value="F:transcription cis-regulatory region binding"/>
    <property type="evidence" value="ECO:0007669"/>
    <property type="project" value="TreeGrafter"/>
</dbReference>
<evidence type="ECO:0000259" key="4">
    <source>
        <dbReference type="PROSITE" id="PS50932"/>
    </source>
</evidence>
<dbReference type="Pfam" id="PF00532">
    <property type="entry name" value="Peripla_BP_1"/>
    <property type="match status" value="1"/>
</dbReference>
<dbReference type="PROSITE" id="PS50932">
    <property type="entry name" value="HTH_LACI_2"/>
    <property type="match status" value="1"/>
</dbReference>
<dbReference type="CDD" id="cd01392">
    <property type="entry name" value="HTH_LacI"/>
    <property type="match status" value="1"/>
</dbReference>
<feature type="domain" description="HTH lacI-type" evidence="4">
    <location>
        <begin position="3"/>
        <end position="57"/>
    </location>
</feature>
<reference evidence="5 6" key="1">
    <citation type="submission" date="2011-09" db="EMBL/GenBank/DDBJ databases">
        <title>The draft genome of Treponema saccharophilum DSM 2985.</title>
        <authorList>
            <consortium name="US DOE Joint Genome Institute (JGI-PGF)"/>
            <person name="Lucas S."/>
            <person name="Copeland A."/>
            <person name="Lapidus A."/>
            <person name="Glavina del Rio T."/>
            <person name="Dalin E."/>
            <person name="Tice H."/>
            <person name="Bruce D."/>
            <person name="Goodwin L."/>
            <person name="Pitluck S."/>
            <person name="Peters L."/>
            <person name="Kyrpides N."/>
            <person name="Mavromatis K."/>
            <person name="Ivanova N."/>
            <person name="Markowitz V."/>
            <person name="Cheng J.-F."/>
            <person name="Hugenholtz P."/>
            <person name="Woyke T."/>
            <person name="Wu D."/>
            <person name="Gronow S."/>
            <person name="Wellnitz S."/>
            <person name="Brambilla E."/>
            <person name="Klenk H.-P."/>
            <person name="Eisen J.A."/>
        </authorList>
    </citation>
    <scope>NUCLEOTIDE SEQUENCE [LARGE SCALE GENOMIC DNA]</scope>
    <source>
        <strain evidence="5 6">DSM 2985</strain>
    </source>
</reference>
<dbReference type="Proteomes" id="UP000003571">
    <property type="component" value="Unassembled WGS sequence"/>
</dbReference>
<sequence length="327" mass="36293">MNYTIAEISKMANVAKSTVSKALNGQKGVSEAKRQEILKLVGDMNYRPNLAARALAKRKTETIGLVIPADVDYTLSGVYWSVIIASVAEEASKRGYNLLLMTLNKENPLKTLEDAILKQSADGLIFPSELLTVQEYNMLSASDMPFVIQGRAPFANHCCVDVRSEDGAFRLTKRLVEKGFRHIGCVTGPDSFLYTQERISGFKKALAESSLDCDMIIGTLYSESTTKENVRKFLDEHPAIDALFLAAGGEFAFYVFEVLKERNVDMGKFGIAVFDECRSFGFLPFPVISGRQPIRQMGAQDARNLFQLIDKETPPSLSLFDIEILES</sequence>